<gene>
    <name evidence="2" type="ORF">I5L03_11745</name>
</gene>
<reference evidence="2 3" key="1">
    <citation type="submission" date="2020-11" db="EMBL/GenBank/DDBJ databases">
        <title>Erythrobacter sediminis sp. nov., a marine bacterium from a tidal flat of Garorim Bay.</title>
        <authorList>
            <person name="Kim D."/>
            <person name="Yoo Y."/>
            <person name="Kim J.-J."/>
        </authorList>
    </citation>
    <scope>NUCLEOTIDE SEQUENCE [LARGE SCALE GENOMIC DNA]</scope>
    <source>
        <strain evidence="2 3">JGD-13</strain>
    </source>
</reference>
<proteinExistence type="predicted"/>
<organism evidence="2 3">
    <name type="scientific">Aurantiacibacter sediminis</name>
    <dbReference type="NCBI Taxonomy" id="2793064"/>
    <lineage>
        <taxon>Bacteria</taxon>
        <taxon>Pseudomonadati</taxon>
        <taxon>Pseudomonadota</taxon>
        <taxon>Alphaproteobacteria</taxon>
        <taxon>Sphingomonadales</taxon>
        <taxon>Erythrobacteraceae</taxon>
        <taxon>Aurantiacibacter</taxon>
    </lineage>
</organism>
<dbReference type="Proteomes" id="UP000602442">
    <property type="component" value="Unassembled WGS sequence"/>
</dbReference>
<comment type="caution">
    <text evidence="2">The sequence shown here is derived from an EMBL/GenBank/DDBJ whole genome shotgun (WGS) entry which is preliminary data.</text>
</comment>
<evidence type="ECO:0000256" key="1">
    <source>
        <dbReference type="SAM" id="MobiDB-lite"/>
    </source>
</evidence>
<feature type="compositionally biased region" description="Polar residues" evidence="1">
    <location>
        <begin position="1"/>
        <end position="13"/>
    </location>
</feature>
<keyword evidence="3" id="KW-1185">Reference proteome</keyword>
<protein>
    <submittedName>
        <fullName evidence="2">Uncharacterized protein</fullName>
    </submittedName>
</protein>
<feature type="region of interest" description="Disordered" evidence="1">
    <location>
        <begin position="1"/>
        <end position="26"/>
    </location>
</feature>
<evidence type="ECO:0000313" key="3">
    <source>
        <dbReference type="Proteomes" id="UP000602442"/>
    </source>
</evidence>
<dbReference type="RefSeq" id="WP_197921988.1">
    <property type="nucleotide sequence ID" value="NZ_CAWPTA010000009.1"/>
</dbReference>
<accession>A0ABS0N612</accession>
<dbReference type="EMBL" id="JAEANY010000004">
    <property type="protein sequence ID" value="MBH5323254.1"/>
    <property type="molecule type" value="Genomic_DNA"/>
</dbReference>
<sequence>MSDGAISNGSSEQPADDDVDNEAEGHAPASLSLRLVPQRLTLSATKLVLNWRLHLRNDGDVHIVGLRIWSDMTTARRSKLSAEEAGRPDMRRAHLRRSAMIAPGGEDECLGEWQMPRDDAHLVKYGSVRDVSKPRVLPLGRFRLVGAGIEPLYVAFAIGTAEADATMPEPLLFDDRMQIFANLVASQLA</sequence>
<name>A0ABS0N612_9SPHN</name>
<evidence type="ECO:0000313" key="2">
    <source>
        <dbReference type="EMBL" id="MBH5323254.1"/>
    </source>
</evidence>